<accession>A0ABU2NGE6</accession>
<dbReference type="Proteomes" id="UP001183202">
    <property type="component" value="Unassembled WGS sequence"/>
</dbReference>
<keyword evidence="2" id="KW-1185">Reference proteome</keyword>
<comment type="caution">
    <text evidence="1">The sequence shown here is derived from an EMBL/GenBank/DDBJ whole genome shotgun (WGS) entry which is preliminary data.</text>
</comment>
<proteinExistence type="predicted"/>
<sequence>MAGASGRQYVALLIDPTTGEIEAYGPANEPDAVVLAAELQTALTADAELREVGVLVLPLRPTTTRGIDASDVSAARGALAED</sequence>
<evidence type="ECO:0000313" key="2">
    <source>
        <dbReference type="Proteomes" id="UP001183202"/>
    </source>
</evidence>
<name>A0ABU2NGE6_9PSEU</name>
<reference evidence="2" key="1">
    <citation type="submission" date="2023-07" db="EMBL/GenBank/DDBJ databases">
        <title>30 novel species of actinomycetes from the DSMZ collection.</title>
        <authorList>
            <person name="Nouioui I."/>
        </authorList>
    </citation>
    <scope>NUCLEOTIDE SEQUENCE [LARGE SCALE GENOMIC DNA]</scope>
    <source>
        <strain evidence="2">DSM 45834</strain>
    </source>
</reference>
<dbReference type="RefSeq" id="WP_311559324.1">
    <property type="nucleotide sequence ID" value="NZ_JAVREJ010000022.1"/>
</dbReference>
<evidence type="ECO:0000313" key="1">
    <source>
        <dbReference type="EMBL" id="MDT0352816.1"/>
    </source>
</evidence>
<gene>
    <name evidence="1" type="ORF">RM445_25160</name>
</gene>
<organism evidence="1 2">
    <name type="scientific">Pseudonocardia charpentierae</name>
    <dbReference type="NCBI Taxonomy" id="3075545"/>
    <lineage>
        <taxon>Bacteria</taxon>
        <taxon>Bacillati</taxon>
        <taxon>Actinomycetota</taxon>
        <taxon>Actinomycetes</taxon>
        <taxon>Pseudonocardiales</taxon>
        <taxon>Pseudonocardiaceae</taxon>
        <taxon>Pseudonocardia</taxon>
    </lineage>
</organism>
<protein>
    <submittedName>
        <fullName evidence="1">Uncharacterized protein</fullName>
    </submittedName>
</protein>
<dbReference type="EMBL" id="JAVREJ010000022">
    <property type="protein sequence ID" value="MDT0352816.1"/>
    <property type="molecule type" value="Genomic_DNA"/>
</dbReference>